<feature type="domain" description="Zn(2)-C6 fungal-type" evidence="9">
    <location>
        <begin position="78"/>
        <end position="107"/>
    </location>
</feature>
<evidence type="ECO:0000256" key="7">
    <source>
        <dbReference type="ARBA" id="ARBA00023242"/>
    </source>
</evidence>
<feature type="compositionally biased region" description="Low complexity" evidence="8">
    <location>
        <begin position="43"/>
        <end position="60"/>
    </location>
</feature>
<evidence type="ECO:0000313" key="11">
    <source>
        <dbReference type="Proteomes" id="UP000245946"/>
    </source>
</evidence>
<dbReference type="GO" id="GO:0000977">
    <property type="term" value="F:RNA polymerase II transcription regulatory region sequence-specific DNA binding"/>
    <property type="evidence" value="ECO:0007669"/>
    <property type="project" value="TreeGrafter"/>
</dbReference>
<feature type="compositionally biased region" description="Low complexity" evidence="8">
    <location>
        <begin position="141"/>
        <end position="172"/>
    </location>
</feature>
<evidence type="ECO:0000256" key="5">
    <source>
        <dbReference type="ARBA" id="ARBA00023125"/>
    </source>
</evidence>
<dbReference type="InterPro" id="IPR053045">
    <property type="entry name" value="Zinc_cluster_trans_reg"/>
</dbReference>
<dbReference type="STRING" id="58919.A0A316Z015"/>
<dbReference type="InterPro" id="IPR056751">
    <property type="entry name" value="PAS_13"/>
</dbReference>
<dbReference type="AlphaFoldDB" id="A0A316Z015"/>
<comment type="subcellular location">
    <subcellularLocation>
        <location evidence="1">Nucleus</location>
    </subcellularLocation>
</comment>
<evidence type="ECO:0000313" key="10">
    <source>
        <dbReference type="EMBL" id="PWN95050.1"/>
    </source>
</evidence>
<dbReference type="InterPro" id="IPR001138">
    <property type="entry name" value="Zn2Cys6_DnaBD"/>
</dbReference>
<dbReference type="SMART" id="SM00066">
    <property type="entry name" value="GAL4"/>
    <property type="match status" value="1"/>
</dbReference>
<proteinExistence type="predicted"/>
<dbReference type="PANTHER" id="PTHR31986:SF7">
    <property type="entry name" value="REGULATOR OF DRUG SENSITIVITY 2"/>
    <property type="match status" value="1"/>
</dbReference>
<evidence type="ECO:0000256" key="6">
    <source>
        <dbReference type="ARBA" id="ARBA00023163"/>
    </source>
</evidence>
<dbReference type="FunFam" id="4.10.240.10:FF:000002">
    <property type="entry name" value="Zn cluster transcription factor Rds2"/>
    <property type="match status" value="1"/>
</dbReference>
<feature type="region of interest" description="Disordered" evidence="8">
    <location>
        <begin position="1"/>
        <end position="75"/>
    </location>
</feature>
<dbReference type="SUPFAM" id="SSF57701">
    <property type="entry name" value="Zn2/Cys6 DNA-binding domain"/>
    <property type="match status" value="1"/>
</dbReference>
<feature type="region of interest" description="Disordered" evidence="8">
    <location>
        <begin position="237"/>
        <end position="279"/>
    </location>
</feature>
<name>A0A316Z015_9BASI</name>
<evidence type="ECO:0000256" key="3">
    <source>
        <dbReference type="ARBA" id="ARBA00022833"/>
    </source>
</evidence>
<dbReference type="Pfam" id="PF24990">
    <property type="entry name" value="PAS_13"/>
    <property type="match status" value="1"/>
</dbReference>
<feature type="compositionally biased region" description="Polar residues" evidence="8">
    <location>
        <begin position="256"/>
        <end position="274"/>
    </location>
</feature>
<dbReference type="PROSITE" id="PS50048">
    <property type="entry name" value="ZN2_CY6_FUNGAL_2"/>
    <property type="match status" value="1"/>
</dbReference>
<evidence type="ECO:0000256" key="1">
    <source>
        <dbReference type="ARBA" id="ARBA00004123"/>
    </source>
</evidence>
<evidence type="ECO:0000256" key="2">
    <source>
        <dbReference type="ARBA" id="ARBA00022723"/>
    </source>
</evidence>
<protein>
    <recommendedName>
        <fullName evidence="9">Zn(2)-C6 fungal-type domain-containing protein</fullName>
    </recommendedName>
</protein>
<sequence length="691" mass="70010">MSGASASTSASGATSSPATSASTHTPSAAASSSAAQARPVKRPASPSASPASSSAAASSSRGADEKSKARRRRKVTTACIYCRRSHMTCEEARPCSRCIKRDIGHLCHDESTLPSSSHSDTPKGLAAAPAAPAASPPRPQPASTSAAPAAAPLSSNAGGTFGSPPRQWAQPSSAPPPASAAPGQTWNWAPALGGASFLGLGGGANGRFDSFGGGGGDAAGGLEFSILSEFLESLDGPLLPSSAEPTSGAPALTPHSMWSTDAQTNGESGRSGESSALAATGQQAARLFDAALGNSAAGAGSSTQAAPADSEAGRTGVVSATPAAAPGAYGPALRHFSTSTKAEKFFLTAADQNDGTRDERLAKVIQAKYDAGLLRPYNPVNGYARLNRWMEQNVSQASRRRILKSLSVFRPAFRAVAQSLTNIDLIFIEEAFERLLLDYDRVFSTQGIPACLWRRTGEIYKGNREFAELVGVGIEQLREGRLCIYELMEEESAVNYWEKYGAVSFDAGQKAVLTSCVLKVRSSSSAATNAALRAAARGAVVGDSVASGGGGATAAAVAAQLPWSRNGSISTSGYNTPAVAAAATAAGAAAPSNGASKRGVPLSSEMRDAAAAAMAGAAGSASPPLAAARTATAPLSGAETPAARAGAGAVDDDEEGVRRITCCFSFTIRRDAWNIPTLVAGNFIPITRAGA</sequence>
<dbReference type="GO" id="GO:0008270">
    <property type="term" value="F:zinc ion binding"/>
    <property type="evidence" value="ECO:0007669"/>
    <property type="project" value="InterPro"/>
</dbReference>
<dbReference type="GeneID" id="37271006"/>
<dbReference type="OrthoDB" id="65716at2759"/>
<dbReference type="Gene3D" id="4.10.240.10">
    <property type="entry name" value="Zn(2)-C6 fungal-type DNA-binding domain"/>
    <property type="match status" value="1"/>
</dbReference>
<organism evidence="10 11">
    <name type="scientific">Tilletiopsis washingtonensis</name>
    <dbReference type="NCBI Taxonomy" id="58919"/>
    <lineage>
        <taxon>Eukaryota</taxon>
        <taxon>Fungi</taxon>
        <taxon>Dikarya</taxon>
        <taxon>Basidiomycota</taxon>
        <taxon>Ustilaginomycotina</taxon>
        <taxon>Exobasidiomycetes</taxon>
        <taxon>Entylomatales</taxon>
        <taxon>Entylomatales incertae sedis</taxon>
        <taxon>Tilletiopsis</taxon>
    </lineage>
</organism>
<dbReference type="GO" id="GO:0000981">
    <property type="term" value="F:DNA-binding transcription factor activity, RNA polymerase II-specific"/>
    <property type="evidence" value="ECO:0007669"/>
    <property type="project" value="InterPro"/>
</dbReference>
<dbReference type="InterPro" id="IPR036864">
    <property type="entry name" value="Zn2-C6_fun-type_DNA-bd_sf"/>
</dbReference>
<dbReference type="GO" id="GO:0005634">
    <property type="term" value="C:nucleus"/>
    <property type="evidence" value="ECO:0007669"/>
    <property type="project" value="UniProtKB-SubCell"/>
</dbReference>
<dbReference type="PANTHER" id="PTHR31986">
    <property type="entry name" value="REGULATOR OF DRUG SENSITIVITY 2"/>
    <property type="match status" value="1"/>
</dbReference>
<evidence type="ECO:0000256" key="4">
    <source>
        <dbReference type="ARBA" id="ARBA00023015"/>
    </source>
</evidence>
<keyword evidence="2" id="KW-0479">Metal-binding</keyword>
<keyword evidence="11" id="KW-1185">Reference proteome</keyword>
<reference evidence="10 11" key="1">
    <citation type="journal article" date="2018" name="Mol. Biol. Evol.">
        <title>Broad Genomic Sampling Reveals a Smut Pathogenic Ancestry of the Fungal Clade Ustilaginomycotina.</title>
        <authorList>
            <person name="Kijpornyongpan T."/>
            <person name="Mondo S.J."/>
            <person name="Barry K."/>
            <person name="Sandor L."/>
            <person name="Lee J."/>
            <person name="Lipzen A."/>
            <person name="Pangilinan J."/>
            <person name="LaButti K."/>
            <person name="Hainaut M."/>
            <person name="Henrissat B."/>
            <person name="Grigoriev I.V."/>
            <person name="Spatafora J.W."/>
            <person name="Aime M.C."/>
        </authorList>
    </citation>
    <scope>NUCLEOTIDE SEQUENCE [LARGE SCALE GENOMIC DNA]</scope>
    <source>
        <strain evidence="10 11">MCA 4186</strain>
    </source>
</reference>
<keyword evidence="3" id="KW-0862">Zinc</keyword>
<dbReference type="CDD" id="cd00067">
    <property type="entry name" value="GAL4"/>
    <property type="match status" value="1"/>
</dbReference>
<keyword evidence="5" id="KW-0238">DNA-binding</keyword>
<keyword evidence="6" id="KW-0804">Transcription</keyword>
<dbReference type="Proteomes" id="UP000245946">
    <property type="component" value="Unassembled WGS sequence"/>
</dbReference>
<accession>A0A316Z015</accession>
<feature type="region of interest" description="Disordered" evidence="8">
    <location>
        <begin position="111"/>
        <end position="186"/>
    </location>
</feature>
<keyword evidence="4" id="KW-0805">Transcription regulation</keyword>
<keyword evidence="7" id="KW-0539">Nucleus</keyword>
<dbReference type="PROSITE" id="PS00463">
    <property type="entry name" value="ZN2_CY6_FUNGAL_1"/>
    <property type="match status" value="1"/>
</dbReference>
<gene>
    <name evidence="10" type="ORF">FA09DRAFT_332462</name>
</gene>
<dbReference type="EMBL" id="KZ819307">
    <property type="protein sequence ID" value="PWN95050.1"/>
    <property type="molecule type" value="Genomic_DNA"/>
</dbReference>
<dbReference type="RefSeq" id="XP_025595329.1">
    <property type="nucleotide sequence ID" value="XM_025743462.1"/>
</dbReference>
<evidence type="ECO:0000259" key="9">
    <source>
        <dbReference type="PROSITE" id="PS50048"/>
    </source>
</evidence>
<feature type="compositionally biased region" description="Low complexity" evidence="8">
    <location>
        <begin position="1"/>
        <end position="35"/>
    </location>
</feature>
<evidence type="ECO:0000256" key="8">
    <source>
        <dbReference type="SAM" id="MobiDB-lite"/>
    </source>
</evidence>